<evidence type="ECO:0000256" key="2">
    <source>
        <dbReference type="ARBA" id="ARBA00023027"/>
    </source>
</evidence>
<dbReference type="RefSeq" id="WP_059175429.1">
    <property type="nucleotide sequence ID" value="NZ_BCNO01000001.1"/>
</dbReference>
<dbReference type="InterPro" id="IPR036291">
    <property type="entry name" value="NAD(P)-bd_dom_sf"/>
</dbReference>
<dbReference type="InterPro" id="IPR006115">
    <property type="entry name" value="6PGDH_NADP-bd"/>
</dbReference>
<dbReference type="GO" id="GO:0050661">
    <property type="term" value="F:NADP binding"/>
    <property type="evidence" value="ECO:0007669"/>
    <property type="project" value="InterPro"/>
</dbReference>
<dbReference type="InterPro" id="IPR015815">
    <property type="entry name" value="HIBADH-related"/>
</dbReference>
<reference evidence="7" key="1">
    <citation type="submission" date="2016-01" db="EMBL/GenBank/DDBJ databases">
        <title>Draft genome sequence of Thermodesulfovibrio aggregans strain TGE-P1.</title>
        <authorList>
            <person name="Sekiguchi Y."/>
            <person name="Ohashi A."/>
            <person name="Matsuura N."/>
            <person name="Tourlousse M.D."/>
        </authorList>
    </citation>
    <scope>NUCLEOTIDE SEQUENCE [LARGE SCALE GENOMIC DNA]</scope>
    <source>
        <strain evidence="7">TGE-P1</strain>
    </source>
</reference>
<evidence type="ECO:0000313" key="6">
    <source>
        <dbReference type="EMBL" id="GAQ93940.1"/>
    </source>
</evidence>
<evidence type="ECO:0000313" key="7">
    <source>
        <dbReference type="Proteomes" id="UP000054976"/>
    </source>
</evidence>
<comment type="caution">
    <text evidence="6">The sequence shown here is derived from an EMBL/GenBank/DDBJ whole genome shotgun (WGS) entry which is preliminary data.</text>
</comment>
<dbReference type="SUPFAM" id="SSF48179">
    <property type="entry name" value="6-phosphogluconate dehydrogenase C-terminal domain-like"/>
    <property type="match status" value="1"/>
</dbReference>
<dbReference type="STRING" id="86166.TAGGR_1105"/>
<dbReference type="InterPro" id="IPR013328">
    <property type="entry name" value="6PGD_dom2"/>
</dbReference>
<organism evidence="6 7">
    <name type="scientific">Thermodesulfovibrio aggregans</name>
    <dbReference type="NCBI Taxonomy" id="86166"/>
    <lineage>
        <taxon>Bacteria</taxon>
        <taxon>Pseudomonadati</taxon>
        <taxon>Nitrospirota</taxon>
        <taxon>Thermodesulfovibrionia</taxon>
        <taxon>Thermodesulfovibrionales</taxon>
        <taxon>Thermodesulfovibrionaceae</taxon>
        <taxon>Thermodesulfovibrio</taxon>
    </lineage>
</organism>
<dbReference type="Proteomes" id="UP000054976">
    <property type="component" value="Unassembled WGS sequence"/>
</dbReference>
<keyword evidence="2" id="KW-0520">NAD</keyword>
<name>A0A0U9HM62_9BACT</name>
<evidence type="ECO:0000259" key="4">
    <source>
        <dbReference type="Pfam" id="PF03446"/>
    </source>
</evidence>
<gene>
    <name evidence="6" type="ORF">TAGGR_1105</name>
</gene>
<evidence type="ECO:0000256" key="1">
    <source>
        <dbReference type="ARBA" id="ARBA00023002"/>
    </source>
</evidence>
<dbReference type="InterPro" id="IPR029154">
    <property type="entry name" value="HIBADH-like_NADP-bd"/>
</dbReference>
<proteinExistence type="predicted"/>
<dbReference type="OrthoDB" id="9777604at2"/>
<dbReference type="InterPro" id="IPR051265">
    <property type="entry name" value="HIBADH-related_NP60_sf"/>
</dbReference>
<dbReference type="PANTHER" id="PTHR43580">
    <property type="entry name" value="OXIDOREDUCTASE GLYR1-RELATED"/>
    <property type="match status" value="1"/>
</dbReference>
<sequence>MKTGFIGLGNLGKAMAKRLIGEGVELIVWNRTLEKAKDLGVKTAKDPAELISEVEALFLNLTDSDAVMKVLTDEKGVLKGNCTGKLIIDTTTNHFEKVTQFHSLVKESGAYYVEAPVLGSVIPALQGLLTVLVSADREAFEKVKPLLEKIGKNIFYLEKQGLATKMKLINNLVLGSFMATLSEAIAIGEHCGISKAQVIEILQSGAGNSMILNVKKQKLLDEDFSPHFSNSLIYKDLQYLQELCYYMKKPIFTGSIVKELFAMAIAKHLSEEDFSSIYKLFKYF</sequence>
<dbReference type="InterPro" id="IPR008927">
    <property type="entry name" value="6-PGluconate_DH-like_C_sf"/>
</dbReference>
<dbReference type="Gene3D" id="3.40.50.720">
    <property type="entry name" value="NAD(P)-binding Rossmann-like Domain"/>
    <property type="match status" value="1"/>
</dbReference>
<dbReference type="Pfam" id="PF14833">
    <property type="entry name" value="NAD_binding_11"/>
    <property type="match status" value="1"/>
</dbReference>
<evidence type="ECO:0000259" key="5">
    <source>
        <dbReference type="Pfam" id="PF14833"/>
    </source>
</evidence>
<dbReference type="PIRSF" id="PIRSF000103">
    <property type="entry name" value="HIBADH"/>
    <property type="match status" value="1"/>
</dbReference>
<accession>A0A0U9HM62</accession>
<evidence type="ECO:0000256" key="3">
    <source>
        <dbReference type="PIRSR" id="PIRSR000103-1"/>
    </source>
</evidence>
<dbReference type="EMBL" id="BCNO01000001">
    <property type="protein sequence ID" value="GAQ93940.1"/>
    <property type="molecule type" value="Genomic_DNA"/>
</dbReference>
<feature type="domain" description="3-hydroxyisobutyrate dehydrogenase-like NAD-binding" evidence="5">
    <location>
        <begin position="161"/>
        <end position="280"/>
    </location>
</feature>
<keyword evidence="1" id="KW-0560">Oxidoreductase</keyword>
<dbReference type="GO" id="GO:0051287">
    <property type="term" value="F:NAD binding"/>
    <property type="evidence" value="ECO:0007669"/>
    <property type="project" value="InterPro"/>
</dbReference>
<feature type="active site" evidence="3">
    <location>
        <position position="167"/>
    </location>
</feature>
<keyword evidence="7" id="KW-1185">Reference proteome</keyword>
<protein>
    <submittedName>
        <fullName evidence="6">3-hydroxyisobutyrate dehydrogenase</fullName>
    </submittedName>
</protein>
<dbReference type="Gene3D" id="1.10.1040.10">
    <property type="entry name" value="N-(1-d-carboxylethyl)-l-norvaline Dehydrogenase, domain 2"/>
    <property type="match status" value="1"/>
</dbReference>
<feature type="domain" description="6-phosphogluconate dehydrogenase NADP-binding" evidence="4">
    <location>
        <begin position="3"/>
        <end position="156"/>
    </location>
</feature>
<dbReference type="Pfam" id="PF03446">
    <property type="entry name" value="NAD_binding_2"/>
    <property type="match status" value="1"/>
</dbReference>
<dbReference type="PANTHER" id="PTHR43580:SF2">
    <property type="entry name" value="CYTOKINE-LIKE NUCLEAR FACTOR N-PAC"/>
    <property type="match status" value="1"/>
</dbReference>
<dbReference type="GO" id="GO:0016491">
    <property type="term" value="F:oxidoreductase activity"/>
    <property type="evidence" value="ECO:0007669"/>
    <property type="project" value="UniProtKB-KW"/>
</dbReference>
<dbReference type="AlphaFoldDB" id="A0A0U9HM62"/>
<dbReference type="SUPFAM" id="SSF51735">
    <property type="entry name" value="NAD(P)-binding Rossmann-fold domains"/>
    <property type="match status" value="1"/>
</dbReference>